<evidence type="ECO:0000256" key="1">
    <source>
        <dbReference type="ARBA" id="ARBA00004651"/>
    </source>
</evidence>
<dbReference type="EMBL" id="CP099583">
    <property type="protein sequence ID" value="USS43875.1"/>
    <property type="molecule type" value="Genomic_DNA"/>
</dbReference>
<evidence type="ECO:0000256" key="6">
    <source>
        <dbReference type="ARBA" id="ARBA00022840"/>
    </source>
</evidence>
<gene>
    <name evidence="12" type="ORF">I6H06_11305</name>
    <name evidence="13" type="ORF">NFI99_05375</name>
</gene>
<dbReference type="AlphaFoldDB" id="A0AAP9XWX4"/>
<feature type="transmembrane region" description="Helical" evidence="9">
    <location>
        <begin position="169"/>
        <end position="189"/>
    </location>
</feature>
<evidence type="ECO:0000259" key="10">
    <source>
        <dbReference type="PROSITE" id="PS50893"/>
    </source>
</evidence>
<evidence type="ECO:0000256" key="3">
    <source>
        <dbReference type="ARBA" id="ARBA00022519"/>
    </source>
</evidence>
<reference evidence="13" key="2">
    <citation type="submission" date="2022-06" db="EMBL/GenBank/DDBJ databases">
        <title>Draft genome sequence of Burkholderia glumae strain GR20004 isolated from rice panicle showing bacterial panicle blight.</title>
        <authorList>
            <person name="Choi S.Y."/>
            <person name="Lee Y.H."/>
        </authorList>
    </citation>
    <scope>NUCLEOTIDE SEQUENCE</scope>
    <source>
        <strain evidence="13">GR20004</strain>
    </source>
</reference>
<keyword evidence="6" id="KW-0067">ATP-binding</keyword>
<evidence type="ECO:0000313" key="12">
    <source>
        <dbReference type="EMBL" id="QPQ90153.1"/>
    </source>
</evidence>
<dbReference type="InterPro" id="IPR036640">
    <property type="entry name" value="ABC1_TM_sf"/>
</dbReference>
<dbReference type="InterPro" id="IPR005898">
    <property type="entry name" value="Cyc_pep_transpt_SyrD/YojI"/>
</dbReference>
<dbReference type="Pfam" id="PF00005">
    <property type="entry name" value="ABC_tran"/>
    <property type="match status" value="1"/>
</dbReference>
<dbReference type="Gene3D" id="1.20.1560.10">
    <property type="entry name" value="ABC transporter type 1, transmembrane domain"/>
    <property type="match status" value="1"/>
</dbReference>
<accession>A0AAP9XWX4</accession>
<keyword evidence="3" id="KW-0997">Cell inner membrane</keyword>
<dbReference type="SUPFAM" id="SSF52540">
    <property type="entry name" value="P-loop containing nucleoside triphosphate hydrolases"/>
    <property type="match status" value="1"/>
</dbReference>
<dbReference type="GO" id="GO:0005524">
    <property type="term" value="F:ATP binding"/>
    <property type="evidence" value="ECO:0007669"/>
    <property type="project" value="UniProtKB-KW"/>
</dbReference>
<sequence>MNSRNYRMTRDEGAMNRANYGGTLLQLLRPFLPITLAATLLGIAGGLCTAWLLSVINASLHAPGGIGMNTAMTFIALCIVTLLCNGIAGIGNSVTGQRIIAALRKDISARIVCAPVAALERYKTHRLLSTLNSDVETVSAFTFSFPNFAVAAAITLGCVAYMLVLSPSLFLIALVAIVVGVAINQYASLKWSHYYKGVRGAQDELQKQYRAITEGAKELRINRERRQRVFGLRLSGAADDISNLKIKAMRLYYGASASGTTLFFVVIGAILLLQQRLGVSPEVVSGFVIVLLYVRGPVETLASGLPALIQARISFQRIAELTAQFANREARLLDGAPAADAVELREIELRRASWAFPPVGDQPPFKLGPIDLKIERGEMLFVIGENGSGKTTLIKLLLGLYEAGHGELLLNGEPVEAGQMDAYRQLYSAVFADYHLFDDLVVRDPALIARAQAYLEQLEIAHKVKIEDGVFSTIDLSTGQRKRLALIHAMLEQRPVMMFDEWAADQDPTFRRVFYTVFLPELKRQGKTLIVVSHDDRYFHVADRVIRIERGQIIQTAKGAEFTYEDRGTAQIAGLAAANGAKLH</sequence>
<dbReference type="InterPro" id="IPR003439">
    <property type="entry name" value="ABC_transporter-like_ATP-bd"/>
</dbReference>
<proteinExistence type="predicted"/>
<evidence type="ECO:0000256" key="2">
    <source>
        <dbReference type="ARBA" id="ARBA00022475"/>
    </source>
</evidence>
<feature type="transmembrane region" description="Helical" evidence="9">
    <location>
        <begin position="73"/>
        <end position="95"/>
    </location>
</feature>
<dbReference type="GO" id="GO:0015833">
    <property type="term" value="P:peptide transport"/>
    <property type="evidence" value="ECO:0007669"/>
    <property type="project" value="InterPro"/>
</dbReference>
<dbReference type="Proteomes" id="UP001056386">
    <property type="component" value="Chromosome 2"/>
</dbReference>
<dbReference type="PROSITE" id="PS50929">
    <property type="entry name" value="ABC_TM1F"/>
    <property type="match status" value="1"/>
</dbReference>
<evidence type="ECO:0000259" key="11">
    <source>
        <dbReference type="PROSITE" id="PS50929"/>
    </source>
</evidence>
<keyword evidence="15" id="KW-1185">Reference proteome</keyword>
<dbReference type="InterPro" id="IPR003593">
    <property type="entry name" value="AAA+_ATPase"/>
</dbReference>
<evidence type="ECO:0000256" key="7">
    <source>
        <dbReference type="ARBA" id="ARBA00022989"/>
    </source>
</evidence>
<dbReference type="SUPFAM" id="SSF90123">
    <property type="entry name" value="ABC transporter transmembrane region"/>
    <property type="match status" value="1"/>
</dbReference>
<feature type="domain" description="ABC transmembrane type-1" evidence="11">
    <location>
        <begin position="35"/>
        <end position="310"/>
    </location>
</feature>
<evidence type="ECO:0000313" key="13">
    <source>
        <dbReference type="EMBL" id="USS43875.1"/>
    </source>
</evidence>
<dbReference type="Proteomes" id="UP000594892">
    <property type="component" value="Chromosome 1"/>
</dbReference>
<dbReference type="GO" id="GO:0005886">
    <property type="term" value="C:plasma membrane"/>
    <property type="evidence" value="ECO:0007669"/>
    <property type="project" value="UniProtKB-SubCell"/>
</dbReference>
<keyword evidence="8 9" id="KW-0472">Membrane</keyword>
<keyword evidence="7 9" id="KW-1133">Transmembrane helix</keyword>
<protein>
    <submittedName>
        <fullName evidence="12">Cyclic peptide export ABC transporter</fullName>
    </submittedName>
</protein>
<comment type="subcellular location">
    <subcellularLocation>
        <location evidence="1">Cell membrane</location>
        <topology evidence="1">Multi-pass membrane protein</topology>
    </subcellularLocation>
</comment>
<feature type="transmembrane region" description="Helical" evidence="9">
    <location>
        <begin position="251"/>
        <end position="273"/>
    </location>
</feature>
<dbReference type="InterPro" id="IPR027417">
    <property type="entry name" value="P-loop_NTPase"/>
</dbReference>
<dbReference type="RefSeq" id="WP_012733801.1">
    <property type="nucleotide sequence ID" value="NZ_CP021075.1"/>
</dbReference>
<dbReference type="InterPro" id="IPR039421">
    <property type="entry name" value="Type_1_exporter"/>
</dbReference>
<evidence type="ECO:0000313" key="14">
    <source>
        <dbReference type="Proteomes" id="UP000594892"/>
    </source>
</evidence>
<feature type="transmembrane region" description="Helical" evidence="9">
    <location>
        <begin position="31"/>
        <end position="53"/>
    </location>
</feature>
<organism evidence="12 14">
    <name type="scientific">Burkholderia glumae</name>
    <name type="common">Pseudomonas glumae</name>
    <dbReference type="NCBI Taxonomy" id="337"/>
    <lineage>
        <taxon>Bacteria</taxon>
        <taxon>Pseudomonadati</taxon>
        <taxon>Pseudomonadota</taxon>
        <taxon>Betaproteobacteria</taxon>
        <taxon>Burkholderiales</taxon>
        <taxon>Burkholderiaceae</taxon>
        <taxon>Burkholderia</taxon>
    </lineage>
</organism>
<evidence type="ECO:0000256" key="9">
    <source>
        <dbReference type="SAM" id="Phobius"/>
    </source>
</evidence>
<dbReference type="Gene3D" id="3.40.50.300">
    <property type="entry name" value="P-loop containing nucleotide triphosphate hydrolases"/>
    <property type="match status" value="1"/>
</dbReference>
<evidence type="ECO:0000256" key="8">
    <source>
        <dbReference type="ARBA" id="ARBA00023136"/>
    </source>
</evidence>
<dbReference type="GO" id="GO:0016887">
    <property type="term" value="F:ATP hydrolysis activity"/>
    <property type="evidence" value="ECO:0007669"/>
    <property type="project" value="InterPro"/>
</dbReference>
<feature type="domain" description="ABC transporter" evidence="10">
    <location>
        <begin position="344"/>
        <end position="575"/>
    </location>
</feature>
<dbReference type="GeneID" id="45694897"/>
<dbReference type="PANTHER" id="PTHR24221:SF654">
    <property type="entry name" value="ATP-BINDING CASSETTE SUB-FAMILY B MEMBER 6"/>
    <property type="match status" value="1"/>
</dbReference>
<dbReference type="NCBIfam" id="TIGR01194">
    <property type="entry name" value="cyc_pep_trnsptr"/>
    <property type="match status" value="1"/>
</dbReference>
<evidence type="ECO:0000256" key="4">
    <source>
        <dbReference type="ARBA" id="ARBA00022692"/>
    </source>
</evidence>
<dbReference type="SMART" id="SM00382">
    <property type="entry name" value="AAA"/>
    <property type="match status" value="1"/>
</dbReference>
<dbReference type="PANTHER" id="PTHR24221">
    <property type="entry name" value="ATP-BINDING CASSETTE SUB-FAMILY B"/>
    <property type="match status" value="1"/>
</dbReference>
<evidence type="ECO:0000313" key="15">
    <source>
        <dbReference type="Proteomes" id="UP001056386"/>
    </source>
</evidence>
<keyword evidence="4 9" id="KW-0812">Transmembrane</keyword>
<name>A0AAP9XWX4_BURGL</name>
<keyword evidence="2" id="KW-1003">Cell membrane</keyword>
<dbReference type="GO" id="GO:0140359">
    <property type="term" value="F:ABC-type transporter activity"/>
    <property type="evidence" value="ECO:0007669"/>
    <property type="project" value="InterPro"/>
</dbReference>
<reference evidence="12 14" key="1">
    <citation type="submission" date="2020-12" db="EMBL/GenBank/DDBJ databases">
        <title>FDA dAtabase for Regulatory Grade micrObial Sequences (FDA-ARGOS): Supporting development and validation of Infectious Disease Dx tests.</title>
        <authorList>
            <person name="Minogue T."/>
            <person name="Wolcott M."/>
            <person name="Wasieloski L."/>
            <person name="Aguilar W."/>
            <person name="Moore D."/>
            <person name="Jaissle J."/>
            <person name="Tallon L."/>
            <person name="Sadzewicz L."/>
            <person name="Zhao X."/>
            <person name="Boylan J."/>
            <person name="Ott S."/>
            <person name="Bowen H."/>
            <person name="Vavikolanu K."/>
            <person name="Mehta A."/>
            <person name="Aluvathingal J."/>
            <person name="Nadendla S."/>
            <person name="Yan Y."/>
            <person name="Sichtig H."/>
        </authorList>
    </citation>
    <scope>NUCLEOTIDE SEQUENCE [LARGE SCALE GENOMIC DNA]</scope>
    <source>
        <strain evidence="12 14">FDAARGOS_949</strain>
    </source>
</reference>
<dbReference type="PROSITE" id="PS50893">
    <property type="entry name" value="ABC_TRANSPORTER_2"/>
    <property type="match status" value="1"/>
</dbReference>
<dbReference type="Pfam" id="PF00664">
    <property type="entry name" value="ABC_membrane"/>
    <property type="match status" value="1"/>
</dbReference>
<dbReference type="EMBL" id="CP065600">
    <property type="protein sequence ID" value="QPQ90153.1"/>
    <property type="molecule type" value="Genomic_DNA"/>
</dbReference>
<feature type="transmembrane region" description="Helical" evidence="9">
    <location>
        <begin position="140"/>
        <end position="163"/>
    </location>
</feature>
<keyword evidence="5" id="KW-0547">Nucleotide-binding</keyword>
<dbReference type="GO" id="GO:0034040">
    <property type="term" value="F:ATPase-coupled lipid transmembrane transporter activity"/>
    <property type="evidence" value="ECO:0007669"/>
    <property type="project" value="TreeGrafter"/>
</dbReference>
<dbReference type="GO" id="GO:1904680">
    <property type="term" value="F:peptide transmembrane transporter activity"/>
    <property type="evidence" value="ECO:0007669"/>
    <property type="project" value="InterPro"/>
</dbReference>
<dbReference type="InterPro" id="IPR011527">
    <property type="entry name" value="ABC1_TM_dom"/>
</dbReference>
<evidence type="ECO:0000256" key="5">
    <source>
        <dbReference type="ARBA" id="ARBA00022741"/>
    </source>
</evidence>